<evidence type="ECO:0000313" key="4">
    <source>
        <dbReference type="Proteomes" id="UP001499990"/>
    </source>
</evidence>
<evidence type="ECO:0000313" key="2">
    <source>
        <dbReference type="EMBL" id="GAA3367174.1"/>
    </source>
</evidence>
<evidence type="ECO:0000313" key="3">
    <source>
        <dbReference type="EMBL" id="GAA3380526.1"/>
    </source>
</evidence>
<reference evidence="4" key="2">
    <citation type="journal article" date="2019" name="Int. J. Syst. Evol. Microbiol.">
        <title>The Global Catalogue of Microorganisms (GCM) 10K type strain sequencing project: providing services to taxonomists for standard genome sequencing and annotation.</title>
        <authorList>
            <consortium name="The Broad Institute Genomics Platform"/>
            <consortium name="The Broad Institute Genome Sequencing Center for Infectious Disease"/>
            <person name="Wu L."/>
            <person name="Ma J."/>
        </authorList>
    </citation>
    <scope>NUCLEOTIDE SEQUENCE [LARGE SCALE GENOMIC DNA]</scope>
    <source>
        <strain evidence="4">JCM 9651</strain>
    </source>
</reference>
<keyword evidence="4" id="KW-1185">Reference proteome</keyword>
<feature type="region of interest" description="Disordered" evidence="1">
    <location>
        <begin position="24"/>
        <end position="49"/>
    </location>
</feature>
<accession>A0ABP6SN62</accession>
<dbReference type="EMBL" id="BAAAYL010000001">
    <property type="protein sequence ID" value="GAA3367174.1"/>
    <property type="molecule type" value="Genomic_DNA"/>
</dbReference>
<reference evidence="3" key="1">
    <citation type="journal article" date="2014" name="Int. J. Syst. Evol. Microbiol.">
        <title>Complete genome of a new Firmicutes species belonging to the dominant human colonic microbiota ('Ruminococcus bicirculans') reveals two chromosomes and a selective capacity to utilize plant glucans.</title>
        <authorList>
            <consortium name="NISC Comparative Sequencing Program"/>
            <person name="Wegmann U."/>
            <person name="Louis P."/>
            <person name="Goesmann A."/>
            <person name="Henrissat B."/>
            <person name="Duncan S.H."/>
            <person name="Flint H.J."/>
        </authorList>
    </citation>
    <scope>NUCLEOTIDE SEQUENCE</scope>
    <source>
        <strain evidence="3">JCM 9651</strain>
    </source>
</reference>
<name>A0ABP6SN62_9ACTN</name>
<protein>
    <recommendedName>
        <fullName evidence="5">Transposase</fullName>
    </recommendedName>
</protein>
<evidence type="ECO:0008006" key="5">
    <source>
        <dbReference type="Google" id="ProtNLM"/>
    </source>
</evidence>
<proteinExistence type="predicted"/>
<organism evidence="3 4">
    <name type="scientific">Streptomyces sannanensis</name>
    <dbReference type="NCBI Taxonomy" id="285536"/>
    <lineage>
        <taxon>Bacteria</taxon>
        <taxon>Bacillati</taxon>
        <taxon>Actinomycetota</taxon>
        <taxon>Actinomycetes</taxon>
        <taxon>Kitasatosporales</taxon>
        <taxon>Streptomycetaceae</taxon>
        <taxon>Streptomyces</taxon>
    </lineage>
</organism>
<sequence>MRDSPVAGAGMAAKAGIWMAEQAVGPGSTNNVRQRRHQPSADRVTATSASPVHVLRKVLGTL</sequence>
<reference evidence="3" key="3">
    <citation type="submission" date="2023-12" db="EMBL/GenBank/DDBJ databases">
        <authorList>
            <person name="Sun Q."/>
            <person name="Inoue M."/>
        </authorList>
    </citation>
    <scope>NUCLEOTIDE SEQUENCE</scope>
    <source>
        <strain evidence="3">JCM 9651</strain>
    </source>
</reference>
<dbReference type="Proteomes" id="UP001499990">
    <property type="component" value="Unassembled WGS sequence"/>
</dbReference>
<dbReference type="EMBL" id="BAAAYL010000001">
    <property type="protein sequence ID" value="GAA3380526.1"/>
    <property type="molecule type" value="Genomic_DNA"/>
</dbReference>
<gene>
    <name evidence="2" type="ORF">GCM10020367_00340</name>
    <name evidence="3" type="ORF">GCM10020367_68500</name>
</gene>
<comment type="caution">
    <text evidence="3">The sequence shown here is derived from an EMBL/GenBank/DDBJ whole genome shotgun (WGS) entry which is preliminary data.</text>
</comment>
<evidence type="ECO:0000256" key="1">
    <source>
        <dbReference type="SAM" id="MobiDB-lite"/>
    </source>
</evidence>